<reference evidence="1 2" key="1">
    <citation type="submission" date="2018-12" db="EMBL/GenBank/DDBJ databases">
        <authorList>
            <consortium name="Pathogen Informatics"/>
        </authorList>
    </citation>
    <scope>NUCLEOTIDE SEQUENCE [LARGE SCALE GENOMIC DNA]</scope>
    <source>
        <strain evidence="1 2">NCTC13071</strain>
    </source>
</reference>
<sequence length="234" mass="27333">MKRKPWEFYLDLKCRSLYKNKYLKGRGLTASQTAEIMRKFKVYIDRINQSPISIRVRAAESITQLVYILNGVFNNEWKNYIKDSYKDMPYYFYDYAKFVDLIIDCSEMLVSKTKLKDLYWPDGSPIKIEDFSKASKAKHNHIKLTIDGVSNTYPDTNALITICKYIGVIKVAEVNLTTNGLKLLVKHIPMGKENKYMEIGDGWFICTYCDTKVKLRLIKIITIHFHQNINAELV</sequence>
<organism evidence="1 2">
    <name type="scientific">Segatella oris</name>
    <dbReference type="NCBI Taxonomy" id="28135"/>
    <lineage>
        <taxon>Bacteria</taxon>
        <taxon>Pseudomonadati</taxon>
        <taxon>Bacteroidota</taxon>
        <taxon>Bacteroidia</taxon>
        <taxon>Bacteroidales</taxon>
        <taxon>Prevotellaceae</taxon>
        <taxon>Segatella</taxon>
    </lineage>
</organism>
<dbReference type="EMBL" id="LR134384">
    <property type="protein sequence ID" value="VEH16727.1"/>
    <property type="molecule type" value="Genomic_DNA"/>
</dbReference>
<evidence type="ECO:0000313" key="2">
    <source>
        <dbReference type="Proteomes" id="UP000274578"/>
    </source>
</evidence>
<evidence type="ECO:0000313" key="1">
    <source>
        <dbReference type="EMBL" id="VEH16727.1"/>
    </source>
</evidence>
<dbReference type="GeneID" id="85013479"/>
<dbReference type="RefSeq" id="WP_018921260.1">
    <property type="nucleotide sequence ID" value="NZ_CAJPPY010000083.1"/>
</dbReference>
<dbReference type="Proteomes" id="UP000274578">
    <property type="component" value="Chromosome 1"/>
</dbReference>
<name>A0A3S4UNQ5_9BACT</name>
<proteinExistence type="predicted"/>
<accession>A0A3S4UNQ5</accession>
<protein>
    <submittedName>
        <fullName evidence="1">Uncharacterized protein</fullName>
    </submittedName>
</protein>
<gene>
    <name evidence="1" type="ORF">NCTC13071_02772</name>
</gene>
<dbReference type="KEGG" id="poc:NCTC13071_02772"/>
<dbReference type="AlphaFoldDB" id="A0A3S4UNQ5"/>